<sequence length="513" mass="55104">MGGSFSSLVKGLSETWHKLGRVPRLVVGAGALTAFLALAIMTFLASRGPAYDVLWSNLDPADGGAIVDALEKRGIPYQLTDGGRTIKVPADQVYRVRLSLAAEGLPSSGIVGFESITSKGVWATDFERRVQYVRALSGELTRTIKSISGVEDARVHIVLPEPSVFVSQAKPATAAVLVKMRPMQELSPASVRGIVNLVSRSVEGLSPENVTVIDASGKLLSQDVASGTPDEPGSAGNLVFELTTKTERELEKRLLDLLSPVLGPGNVVCQVRAELNMDKVKITDTTYTSEPPGILRSSAETVETYQGSGTVPGGQAGGLNVPSYASPGSGESQYQRTETTRNYEVNQKVTETIITPGTIKKLSVAVVVNKELDEGEKDIIRETVSAALGLDPARQDQISVTGMLFDTSLAEKIQEAMKPAPQTFPRIYVYAIAAAGALLLGTLLFILLRRRRKVEEPVREEPVPAAASAEEAPAISPELLARQKNRENVERLARTNPKVVATLIKSWLLEDER</sequence>
<dbReference type="NCBIfam" id="TIGR00206">
    <property type="entry name" value="fliF"/>
    <property type="match status" value="1"/>
</dbReference>
<name>A0AAT9LFJ3_9FIRM</name>
<dbReference type="EMBL" id="CP062796">
    <property type="protein sequence ID" value="QUL98595.1"/>
    <property type="molecule type" value="Genomic_DNA"/>
</dbReference>
<organism evidence="14">
    <name type="scientific">Candidatus Fermentithermobacillus carboniphilus</name>
    <dbReference type="NCBI Taxonomy" id="3085328"/>
    <lineage>
        <taxon>Bacteria</taxon>
        <taxon>Bacillati</taxon>
        <taxon>Bacillota</taxon>
        <taxon>Candidatus Fermentithermobacillia</taxon>
        <taxon>Candidatus Fermentithermobacillales</taxon>
        <taxon>Candidatus Fermentithermobacillaceae</taxon>
        <taxon>Candidatus Fermentithermobacillus</taxon>
    </lineage>
</organism>
<evidence type="ECO:0000256" key="1">
    <source>
        <dbReference type="ARBA" id="ARBA00004117"/>
    </source>
</evidence>
<keyword evidence="4" id="KW-1003">Cell membrane</keyword>
<dbReference type="Pfam" id="PF08345">
    <property type="entry name" value="YscJ_FliF_C"/>
    <property type="match status" value="1"/>
</dbReference>
<evidence type="ECO:0000256" key="5">
    <source>
        <dbReference type="ARBA" id="ARBA00022692"/>
    </source>
</evidence>
<evidence type="ECO:0000256" key="4">
    <source>
        <dbReference type="ARBA" id="ARBA00022475"/>
    </source>
</evidence>
<proteinExistence type="inferred from homology"/>
<feature type="domain" description="Flagellar M-ring C-terminal" evidence="13">
    <location>
        <begin position="258"/>
        <end position="405"/>
    </location>
</feature>
<evidence type="ECO:0000256" key="8">
    <source>
        <dbReference type="ARBA" id="ARBA00023143"/>
    </source>
</evidence>
<comment type="similarity">
    <text evidence="3 9">Belongs to the FliF family.</text>
</comment>
<evidence type="ECO:0000259" key="13">
    <source>
        <dbReference type="Pfam" id="PF08345"/>
    </source>
</evidence>
<accession>A0AAT9LFJ3</accession>
<dbReference type="InterPro" id="IPR006182">
    <property type="entry name" value="FliF_N_dom"/>
</dbReference>
<dbReference type="GO" id="GO:0009431">
    <property type="term" value="C:bacterial-type flagellum basal body, MS ring"/>
    <property type="evidence" value="ECO:0007669"/>
    <property type="project" value="InterPro"/>
</dbReference>
<protein>
    <recommendedName>
        <fullName evidence="9">Flagellar M-ring protein</fullName>
    </recommendedName>
</protein>
<dbReference type="KEGG" id="fcz:IMF26_00380"/>
<evidence type="ECO:0000256" key="11">
    <source>
        <dbReference type="SAM" id="Phobius"/>
    </source>
</evidence>
<dbReference type="PRINTS" id="PR01009">
    <property type="entry name" value="FLGMRINGFLIF"/>
</dbReference>
<feature type="region of interest" description="Disordered" evidence="10">
    <location>
        <begin position="458"/>
        <end position="478"/>
    </location>
</feature>
<keyword evidence="6 11" id="KW-1133">Transmembrane helix</keyword>
<evidence type="ECO:0000256" key="7">
    <source>
        <dbReference type="ARBA" id="ARBA00023136"/>
    </source>
</evidence>
<evidence type="ECO:0000256" key="3">
    <source>
        <dbReference type="ARBA" id="ARBA00007971"/>
    </source>
</evidence>
<reference evidence="14" key="1">
    <citation type="submission" date="2020-10" db="EMBL/GenBank/DDBJ databases">
        <authorList>
            <person name="Kadnikov V."/>
            <person name="Beletsky A.V."/>
            <person name="Mardanov A.V."/>
            <person name="Karnachuk O.V."/>
            <person name="Ravin N.V."/>
        </authorList>
    </citation>
    <scope>NUCLEOTIDE SEQUENCE</scope>
    <source>
        <strain evidence="14">Bu02</strain>
    </source>
</reference>
<dbReference type="InterPro" id="IPR013556">
    <property type="entry name" value="Flag_M-ring_C"/>
</dbReference>
<keyword evidence="8 9" id="KW-0975">Bacterial flagellum</keyword>
<keyword evidence="14" id="KW-0966">Cell projection</keyword>
<evidence type="ECO:0000256" key="9">
    <source>
        <dbReference type="PIRNR" id="PIRNR004862"/>
    </source>
</evidence>
<gene>
    <name evidence="14" type="primary">fliF</name>
    <name evidence="14" type="ORF">IMF26_00380</name>
</gene>
<dbReference type="PIRSF" id="PIRSF004862">
    <property type="entry name" value="FliF"/>
    <property type="match status" value="1"/>
</dbReference>
<keyword evidence="14" id="KW-0282">Flagellum</keyword>
<evidence type="ECO:0000256" key="6">
    <source>
        <dbReference type="ARBA" id="ARBA00022989"/>
    </source>
</evidence>
<comment type="function">
    <text evidence="9">The M ring may be actively involved in energy transduction.</text>
</comment>
<dbReference type="GO" id="GO:0071973">
    <property type="term" value="P:bacterial-type flagellum-dependent cell motility"/>
    <property type="evidence" value="ECO:0007669"/>
    <property type="project" value="InterPro"/>
</dbReference>
<feature type="transmembrane region" description="Helical" evidence="11">
    <location>
        <begin position="427"/>
        <end position="448"/>
    </location>
</feature>
<dbReference type="PANTHER" id="PTHR30046:SF0">
    <property type="entry name" value="FLAGELLAR M-RING PROTEIN"/>
    <property type="match status" value="1"/>
</dbReference>
<comment type="subcellular location">
    <subcellularLocation>
        <location evidence="1 9">Bacterial flagellum basal body</location>
    </subcellularLocation>
    <subcellularLocation>
        <location evidence="2">Cell membrane</location>
        <topology evidence="2">Multi-pass membrane protein</topology>
    </subcellularLocation>
</comment>
<dbReference type="AlphaFoldDB" id="A0AAT9LFJ3"/>
<dbReference type="InterPro" id="IPR045851">
    <property type="entry name" value="AMP-bd_C_sf"/>
</dbReference>
<dbReference type="PANTHER" id="PTHR30046">
    <property type="entry name" value="FLAGELLAR M-RING PROTEIN"/>
    <property type="match status" value="1"/>
</dbReference>
<dbReference type="GO" id="GO:0005886">
    <property type="term" value="C:plasma membrane"/>
    <property type="evidence" value="ECO:0007669"/>
    <property type="project" value="UniProtKB-SubCell"/>
</dbReference>
<dbReference type="InterPro" id="IPR000067">
    <property type="entry name" value="FlgMring_FliF"/>
</dbReference>
<keyword evidence="5 11" id="KW-0812">Transmembrane</keyword>
<keyword evidence="7 11" id="KW-0472">Membrane</keyword>
<dbReference type="InterPro" id="IPR043427">
    <property type="entry name" value="YscJ/FliF"/>
</dbReference>
<evidence type="ECO:0000313" key="14">
    <source>
        <dbReference type="EMBL" id="QUL98595.1"/>
    </source>
</evidence>
<dbReference type="Gene3D" id="3.30.300.30">
    <property type="match status" value="1"/>
</dbReference>
<keyword evidence="14" id="KW-0969">Cilium</keyword>
<feature type="transmembrane region" description="Helical" evidence="11">
    <location>
        <begin position="25"/>
        <end position="45"/>
    </location>
</feature>
<dbReference type="GO" id="GO:0003774">
    <property type="term" value="F:cytoskeletal motor activity"/>
    <property type="evidence" value="ECO:0007669"/>
    <property type="project" value="InterPro"/>
</dbReference>
<evidence type="ECO:0000256" key="10">
    <source>
        <dbReference type="SAM" id="MobiDB-lite"/>
    </source>
</evidence>
<evidence type="ECO:0000256" key="2">
    <source>
        <dbReference type="ARBA" id="ARBA00004651"/>
    </source>
</evidence>
<feature type="domain" description="Flagellar M-ring N-terminal" evidence="12">
    <location>
        <begin position="47"/>
        <end position="222"/>
    </location>
</feature>
<evidence type="ECO:0000259" key="12">
    <source>
        <dbReference type="Pfam" id="PF01514"/>
    </source>
</evidence>
<reference evidence="14" key="2">
    <citation type="journal article" date="2023" name="Biology">
        <title>Prokaryotic Life Associated with Coal-Fire Gas Vents Revealed by Metagenomics.</title>
        <authorList>
            <person name="Kadnikov V.V."/>
            <person name="Mardanov A.V."/>
            <person name="Beletsky A.V."/>
            <person name="Karnachuk O.V."/>
            <person name="Ravin N.V."/>
        </authorList>
    </citation>
    <scope>NUCLEOTIDE SEQUENCE</scope>
    <source>
        <strain evidence="14">Bu02</strain>
    </source>
</reference>
<dbReference type="Pfam" id="PF01514">
    <property type="entry name" value="YscJ_FliF"/>
    <property type="match status" value="1"/>
</dbReference>
<feature type="compositionally biased region" description="Low complexity" evidence="10">
    <location>
        <begin position="463"/>
        <end position="478"/>
    </location>
</feature>